<comment type="subcellular location">
    <subcellularLocation>
        <location evidence="1">Cell envelope</location>
    </subcellularLocation>
</comment>
<gene>
    <name evidence="5" type="ORF">Z051_08780</name>
</gene>
<name>A0A0M8PK38_RHORH</name>
<comment type="caution">
    <text evidence="5">The sequence shown here is derived from an EMBL/GenBank/DDBJ whole genome shotgun (WGS) entry which is preliminary data.</text>
</comment>
<dbReference type="PROSITE" id="PS51257">
    <property type="entry name" value="PROKAR_LIPOPROTEIN"/>
    <property type="match status" value="1"/>
</dbReference>
<reference evidence="6" key="2">
    <citation type="submission" date="2015-01" db="EMBL/GenBank/DDBJ databases">
        <title>Draft genome sequence of potential hydrocarbon metabolising strain of Rhodococcus rhodochrous.</title>
        <authorList>
            <person name="Aggarwal R.K."/>
            <person name="Dawar C."/>
        </authorList>
    </citation>
    <scope>NUCLEOTIDE SEQUENCE [LARGE SCALE GENOMIC DNA]</scope>
    <source>
        <strain evidence="6">KG-21</strain>
    </source>
</reference>
<feature type="chain" id="PRO_5038347232" description="Periplasmic binding protein domain-containing protein" evidence="3">
    <location>
        <begin position="24"/>
        <end position="374"/>
    </location>
</feature>
<evidence type="ECO:0000313" key="6">
    <source>
        <dbReference type="Proteomes" id="UP000037712"/>
    </source>
</evidence>
<keyword evidence="2 3" id="KW-0732">Signal</keyword>
<dbReference type="GO" id="GO:0030246">
    <property type="term" value="F:carbohydrate binding"/>
    <property type="evidence" value="ECO:0007669"/>
    <property type="project" value="TreeGrafter"/>
</dbReference>
<evidence type="ECO:0000313" key="5">
    <source>
        <dbReference type="EMBL" id="KOS56555.1"/>
    </source>
</evidence>
<evidence type="ECO:0000256" key="1">
    <source>
        <dbReference type="ARBA" id="ARBA00004196"/>
    </source>
</evidence>
<dbReference type="InterPro" id="IPR050555">
    <property type="entry name" value="Bact_Solute-Bind_Prot2"/>
</dbReference>
<evidence type="ECO:0000256" key="2">
    <source>
        <dbReference type="ARBA" id="ARBA00022729"/>
    </source>
</evidence>
<dbReference type="AlphaFoldDB" id="A0A0M8PK38"/>
<proteinExistence type="predicted"/>
<dbReference type="PANTHER" id="PTHR30036:SF1">
    <property type="entry name" value="D-XYLOSE-BINDING PERIPLASMIC PROTEIN"/>
    <property type="match status" value="1"/>
</dbReference>
<dbReference type="Proteomes" id="UP000037712">
    <property type="component" value="Unassembled WGS sequence"/>
</dbReference>
<protein>
    <recommendedName>
        <fullName evidence="4">Periplasmic binding protein domain-containing protein</fullName>
    </recommendedName>
</protein>
<organism evidence="5 6">
    <name type="scientific">Rhodococcus rhodochrous KG-21</name>
    <dbReference type="NCBI Taxonomy" id="1441923"/>
    <lineage>
        <taxon>Bacteria</taxon>
        <taxon>Bacillati</taxon>
        <taxon>Actinomycetota</taxon>
        <taxon>Actinomycetes</taxon>
        <taxon>Mycobacteriales</taxon>
        <taxon>Nocardiaceae</taxon>
        <taxon>Rhodococcus</taxon>
    </lineage>
</organism>
<feature type="signal peptide" evidence="3">
    <location>
        <begin position="1"/>
        <end position="23"/>
    </location>
</feature>
<evidence type="ECO:0000259" key="4">
    <source>
        <dbReference type="Pfam" id="PF13407"/>
    </source>
</evidence>
<dbReference type="PATRIC" id="fig|1441923.3.peg.1947"/>
<dbReference type="SUPFAM" id="SSF53822">
    <property type="entry name" value="Periplasmic binding protein-like I"/>
    <property type="match status" value="1"/>
</dbReference>
<dbReference type="PANTHER" id="PTHR30036">
    <property type="entry name" value="D-XYLOSE-BINDING PERIPLASMIC PROTEIN"/>
    <property type="match status" value="1"/>
</dbReference>
<reference evidence="5 6" key="1">
    <citation type="journal article" date="2015" name="Genome Announc.">
        <title>Draft Genome Sequence of Rhodococcus rhodochrous Strain KG-21, a Soil Isolate from Oil Fields of Krishna-Godavari Basin, India.</title>
        <authorList>
            <person name="Dawar C."/>
            <person name="Aggarwal R.K."/>
        </authorList>
    </citation>
    <scope>NUCLEOTIDE SEQUENCE [LARGE SCALE GENOMIC DNA]</scope>
    <source>
        <strain evidence="5 6">KG-21</strain>
    </source>
</reference>
<sequence>MKALSCRRAALAGVVFSAALSVAACTASAPAESSGNSGGSTSDGGQALPVEQLCGDRPLKIAHVAGFGANSWRKITQAELTDELSACPNVTLEYTQADNDLQKYITAINSYTAQGFDAIVTYDDFGSQALSALKNAHDAGVVVVPYIADPGGEVGVDYDGYVQYDFDVEGDTMAKWLAGQVQPGAKLLFSGGLPGGSPSTVALWDGIMETSKELGDPFTPLTNEPQPSSWDAAYEQRAMAGALTKYPEIDALASDYGVASKGGLRAFVNAGRPIPPLATSATDNELGCMWLQYHQANPDFHLLTLDGTTTVVRIAARKALAALNGQPDNEPENFELPTFIDTRNGKLPTCREDLPPDADLSSALSPEQLSAVFK</sequence>
<dbReference type="GO" id="GO:0030288">
    <property type="term" value="C:outer membrane-bounded periplasmic space"/>
    <property type="evidence" value="ECO:0007669"/>
    <property type="project" value="TreeGrafter"/>
</dbReference>
<dbReference type="InterPro" id="IPR025997">
    <property type="entry name" value="SBP_2_dom"/>
</dbReference>
<dbReference type="Gene3D" id="3.40.50.2300">
    <property type="match status" value="2"/>
</dbReference>
<dbReference type="RefSeq" id="WP_003938646.1">
    <property type="nucleotide sequence ID" value="NZ_AZYO01000016.1"/>
</dbReference>
<evidence type="ECO:0000256" key="3">
    <source>
        <dbReference type="SAM" id="SignalP"/>
    </source>
</evidence>
<feature type="domain" description="Periplasmic binding protein" evidence="4">
    <location>
        <begin position="62"/>
        <end position="277"/>
    </location>
</feature>
<dbReference type="Pfam" id="PF13407">
    <property type="entry name" value="Peripla_BP_4"/>
    <property type="match status" value="1"/>
</dbReference>
<accession>A0A0M8PK38</accession>
<dbReference type="InterPro" id="IPR028082">
    <property type="entry name" value="Peripla_BP_I"/>
</dbReference>
<dbReference type="EMBL" id="AZYO01000016">
    <property type="protein sequence ID" value="KOS56555.1"/>
    <property type="molecule type" value="Genomic_DNA"/>
</dbReference>